<gene>
    <name evidence="1" type="ORF">SAMN05216370_3120</name>
</gene>
<dbReference type="SUPFAM" id="SSF53474">
    <property type="entry name" value="alpha/beta-Hydrolases"/>
    <property type="match status" value="1"/>
</dbReference>
<dbReference type="AlphaFoldDB" id="A0AB37Z9L5"/>
<evidence type="ECO:0000313" key="1">
    <source>
        <dbReference type="EMBL" id="SCW72010.1"/>
    </source>
</evidence>
<dbReference type="InterPro" id="IPR029058">
    <property type="entry name" value="AB_hydrolase_fold"/>
</dbReference>
<keyword evidence="2" id="KW-1185">Reference proteome</keyword>
<dbReference type="Gene3D" id="3.40.50.1820">
    <property type="entry name" value="alpha/beta hydrolase"/>
    <property type="match status" value="1"/>
</dbReference>
<reference evidence="1 2" key="1">
    <citation type="submission" date="2016-10" db="EMBL/GenBank/DDBJ databases">
        <authorList>
            <person name="Varghese N."/>
            <person name="Submissions S."/>
        </authorList>
    </citation>
    <scope>NUCLEOTIDE SEQUENCE [LARGE SCALE GENOMIC DNA]</scope>
    <source>
        <strain evidence="1 2">DSM 17833</strain>
    </source>
</reference>
<dbReference type="EMBL" id="FMTL01000002">
    <property type="protein sequence ID" value="SCW72010.1"/>
    <property type="molecule type" value="Genomic_DNA"/>
</dbReference>
<evidence type="ECO:0008006" key="3">
    <source>
        <dbReference type="Google" id="ProtNLM"/>
    </source>
</evidence>
<sequence>MTKMLCILVIGWVQLTGCTSANKYADSIAQAAYLQREQVHTDTFLLTSFARTTRLDQPLMIYIEGDGMAWRSRNRPSSDPTPIQALGLTLAAADTSANVVYLSRPCQFTPIALSPQCSSTYWTGKRFSEEVIAAMNQAVSHYAGRLPGQPVHLIGYSGGGAVAVLIAARRIDIASLRTVAGNLDHVEVNQLHNVSAMPASLNPIDFARMVSDIPQIHFSGARDSVVPTVITQNFVTATAGKCAQIQVIPDMAHDGDWAHVWLRLVTRNPICSNNTRPLT</sequence>
<protein>
    <recommendedName>
        <fullName evidence="3">Alpha/beta hydrolase</fullName>
    </recommendedName>
</protein>
<proteinExistence type="predicted"/>
<accession>A0AB37Z9L5</accession>
<evidence type="ECO:0000313" key="2">
    <source>
        <dbReference type="Proteomes" id="UP000242418"/>
    </source>
</evidence>
<dbReference type="RefSeq" id="WP_208597434.1">
    <property type="nucleotide sequence ID" value="NZ_FMTL01000002.1"/>
</dbReference>
<comment type="caution">
    <text evidence="1">The sequence shown here is derived from an EMBL/GenBank/DDBJ whole genome shotgun (WGS) entry which is preliminary data.</text>
</comment>
<dbReference type="Proteomes" id="UP000242418">
    <property type="component" value="Unassembled WGS sequence"/>
</dbReference>
<name>A0AB37Z9L5_9PSED</name>
<organism evidence="1 2">
    <name type="scientific">Pseudomonas peli</name>
    <dbReference type="NCBI Taxonomy" id="592361"/>
    <lineage>
        <taxon>Bacteria</taxon>
        <taxon>Pseudomonadati</taxon>
        <taxon>Pseudomonadota</taxon>
        <taxon>Gammaproteobacteria</taxon>
        <taxon>Pseudomonadales</taxon>
        <taxon>Pseudomonadaceae</taxon>
        <taxon>Pseudomonas</taxon>
    </lineage>
</organism>